<dbReference type="EMBL" id="JABCRI010000022">
    <property type="protein sequence ID" value="KAF8379582.1"/>
    <property type="molecule type" value="Genomic_DNA"/>
</dbReference>
<organism evidence="6 7">
    <name type="scientific">Tetracentron sinense</name>
    <name type="common">Spur-leaf</name>
    <dbReference type="NCBI Taxonomy" id="13715"/>
    <lineage>
        <taxon>Eukaryota</taxon>
        <taxon>Viridiplantae</taxon>
        <taxon>Streptophyta</taxon>
        <taxon>Embryophyta</taxon>
        <taxon>Tracheophyta</taxon>
        <taxon>Spermatophyta</taxon>
        <taxon>Magnoliopsida</taxon>
        <taxon>Trochodendrales</taxon>
        <taxon>Trochodendraceae</taxon>
        <taxon>Tetracentron</taxon>
    </lineage>
</organism>
<keyword evidence="3" id="KW-1133">Transmembrane helix</keyword>
<dbReference type="AlphaFoldDB" id="A0A835D0S3"/>
<dbReference type="Proteomes" id="UP000655225">
    <property type="component" value="Unassembled WGS sequence"/>
</dbReference>
<sequence>MPTSEYQGSSVPLSFLGRSILSFRRNQIISMEGTQEQELEELELFQKHVADRFTGLLSSRPSSDGIDNILSIAWLRKLLDTFLCCEAEFKAVLIHGHNPQIAKPPLNRLISEFLDRDVKALDICNAISNGVESIRQWQKSAEIAIFALGQKPLGEGQVRRAKKALNSLVASITSEDKESNGNTSTERAWSFGRRSGALIKERSSGHLRSLSPSVSRNWSASKQIQAMSGNLVAPRGGGESSGLASPVYVMSNVLVFVLWALVAAIPCQERGSLATHLPVPRQLAWAGPVIGLQERIAEEWKKKEKKGSAGLLEEIQRLERCGQSLIELADSFQFPPEAKWVAEMEVQVAELSENCRKIEEGLVPLQRQVREVFHRITKSRTEVLDILDQAGKPSTPVL</sequence>
<comment type="caution">
    <text evidence="6">The sequence shown here is derived from an EMBL/GenBank/DDBJ whole genome shotgun (WGS) entry which is preliminary data.</text>
</comment>
<comment type="similarity">
    <text evidence="5">Belongs to the ROH1 family.</text>
</comment>
<accession>A0A835D0S3</accession>
<gene>
    <name evidence="6" type="ORF">HHK36_029023</name>
</gene>
<keyword evidence="7" id="KW-1185">Reference proteome</keyword>
<name>A0A835D0S3_TETSI</name>
<evidence type="ECO:0000256" key="4">
    <source>
        <dbReference type="ARBA" id="ARBA00023136"/>
    </source>
</evidence>
<proteinExistence type="inferred from homology"/>
<keyword evidence="4" id="KW-0472">Membrane</keyword>
<evidence type="ECO:0000256" key="1">
    <source>
        <dbReference type="ARBA" id="ARBA00004167"/>
    </source>
</evidence>
<reference evidence="6 7" key="1">
    <citation type="submission" date="2020-04" db="EMBL/GenBank/DDBJ databases">
        <title>Plant Genome Project.</title>
        <authorList>
            <person name="Zhang R.-G."/>
        </authorList>
    </citation>
    <scope>NUCLEOTIDE SEQUENCE [LARGE SCALE GENOMIC DNA]</scope>
    <source>
        <strain evidence="6">YNK0</strain>
        <tissue evidence="6">Leaf</tissue>
    </source>
</reference>
<evidence type="ECO:0000313" key="6">
    <source>
        <dbReference type="EMBL" id="KAF8379582.1"/>
    </source>
</evidence>
<dbReference type="Pfam" id="PF05633">
    <property type="entry name" value="ROH1-like"/>
    <property type="match status" value="1"/>
</dbReference>
<dbReference type="GO" id="GO:0016020">
    <property type="term" value="C:membrane"/>
    <property type="evidence" value="ECO:0007669"/>
    <property type="project" value="UniProtKB-SubCell"/>
</dbReference>
<evidence type="ECO:0008006" key="8">
    <source>
        <dbReference type="Google" id="ProtNLM"/>
    </source>
</evidence>
<comment type="subcellular location">
    <subcellularLocation>
        <location evidence="1">Membrane</location>
        <topology evidence="1">Single-pass membrane protein</topology>
    </subcellularLocation>
</comment>
<dbReference type="OMA" id="LVRHWQK"/>
<keyword evidence="2" id="KW-0812">Transmembrane</keyword>
<evidence type="ECO:0000256" key="2">
    <source>
        <dbReference type="ARBA" id="ARBA00022692"/>
    </source>
</evidence>
<dbReference type="OrthoDB" id="1878996at2759"/>
<protein>
    <recommendedName>
        <fullName evidence="8">Protein BYPASS-related</fullName>
    </recommendedName>
</protein>
<evidence type="ECO:0000313" key="7">
    <source>
        <dbReference type="Proteomes" id="UP000655225"/>
    </source>
</evidence>
<evidence type="ECO:0000256" key="5">
    <source>
        <dbReference type="ARBA" id="ARBA00035114"/>
    </source>
</evidence>
<dbReference type="PANTHER" id="PTHR31509">
    <property type="entry name" value="BPS1-LIKE PROTEIN"/>
    <property type="match status" value="1"/>
</dbReference>
<evidence type="ECO:0000256" key="3">
    <source>
        <dbReference type="ARBA" id="ARBA00022989"/>
    </source>
</evidence>
<dbReference type="InterPro" id="IPR008511">
    <property type="entry name" value="ROH1-like"/>
</dbReference>